<reference evidence="1" key="1">
    <citation type="submission" date="2019-08" db="EMBL/GenBank/DDBJ databases">
        <authorList>
            <person name="Kucharzyk K."/>
            <person name="Murdoch R.W."/>
            <person name="Higgins S."/>
            <person name="Loffler F."/>
        </authorList>
    </citation>
    <scope>NUCLEOTIDE SEQUENCE</scope>
</reference>
<name>A0A645JSE6_9ZZZZ</name>
<sequence>MPIWRSSGLSPLPSGGSTAMELIGCRKELMMEPSAKSQMRSNGFSKKSTIKRKNARVDMFTIITQGAN</sequence>
<protein>
    <submittedName>
        <fullName evidence="1">Uncharacterized protein</fullName>
    </submittedName>
</protein>
<organism evidence="1">
    <name type="scientific">bioreactor metagenome</name>
    <dbReference type="NCBI Taxonomy" id="1076179"/>
    <lineage>
        <taxon>unclassified sequences</taxon>
        <taxon>metagenomes</taxon>
        <taxon>ecological metagenomes</taxon>
    </lineage>
</organism>
<dbReference type="AlphaFoldDB" id="A0A645JSE6"/>
<gene>
    <name evidence="1" type="ORF">SDC9_210768</name>
</gene>
<proteinExistence type="predicted"/>
<dbReference type="EMBL" id="VSSQ01141815">
    <property type="protein sequence ID" value="MPN63014.1"/>
    <property type="molecule type" value="Genomic_DNA"/>
</dbReference>
<evidence type="ECO:0000313" key="1">
    <source>
        <dbReference type="EMBL" id="MPN63014.1"/>
    </source>
</evidence>
<comment type="caution">
    <text evidence="1">The sequence shown here is derived from an EMBL/GenBank/DDBJ whole genome shotgun (WGS) entry which is preliminary data.</text>
</comment>
<accession>A0A645JSE6</accession>